<keyword evidence="1" id="KW-0812">Transmembrane</keyword>
<evidence type="ECO:0000256" key="1">
    <source>
        <dbReference type="SAM" id="Phobius"/>
    </source>
</evidence>
<dbReference type="AlphaFoldDB" id="A0A6S6ULP7"/>
<name>A0A6S6ULP7_9GAMM</name>
<evidence type="ECO:0000313" key="2">
    <source>
        <dbReference type="EMBL" id="CAA6830302.1"/>
    </source>
</evidence>
<protein>
    <submittedName>
        <fullName evidence="2">Uncharacterized protein</fullName>
    </submittedName>
</protein>
<proteinExistence type="predicted"/>
<organism evidence="2">
    <name type="scientific">uncultured Thiotrichaceae bacterium</name>
    <dbReference type="NCBI Taxonomy" id="298394"/>
    <lineage>
        <taxon>Bacteria</taxon>
        <taxon>Pseudomonadati</taxon>
        <taxon>Pseudomonadota</taxon>
        <taxon>Gammaproteobacteria</taxon>
        <taxon>Thiotrichales</taxon>
        <taxon>Thiotrichaceae</taxon>
        <taxon>environmental samples</taxon>
    </lineage>
</organism>
<feature type="transmembrane region" description="Helical" evidence="1">
    <location>
        <begin position="21"/>
        <end position="40"/>
    </location>
</feature>
<reference evidence="2" key="1">
    <citation type="submission" date="2020-01" db="EMBL/GenBank/DDBJ databases">
        <authorList>
            <person name="Meier V. D."/>
            <person name="Meier V D."/>
        </authorList>
    </citation>
    <scope>NUCLEOTIDE SEQUENCE</scope>
    <source>
        <strain evidence="2">HLG_WM_MAG_09</strain>
    </source>
</reference>
<dbReference type="EMBL" id="CACVAT010000573">
    <property type="protein sequence ID" value="CAA6830302.1"/>
    <property type="molecule type" value="Genomic_DNA"/>
</dbReference>
<keyword evidence="1" id="KW-1133">Transmembrane helix</keyword>
<feature type="transmembrane region" description="Helical" evidence="1">
    <location>
        <begin position="46"/>
        <end position="65"/>
    </location>
</feature>
<gene>
    <name evidence="2" type="ORF">HELGO_WM60117</name>
</gene>
<keyword evidence="1" id="KW-0472">Membrane</keyword>
<sequence>MKNLVALWKEGWREGIYFIKFAGAFYGGYLLLLILTGIVTELTESSLIFYTMVLLCLVFGFPLIVHWASRISGFRAPTKEEEALEAQRQAEKVYEEIRERNSPKELS</sequence>
<accession>A0A6S6ULP7</accession>